<feature type="non-terminal residue" evidence="1">
    <location>
        <position position="1"/>
    </location>
</feature>
<dbReference type="Pfam" id="PF07592">
    <property type="entry name" value="DDE_Tnp_ISAZ013"/>
    <property type="match status" value="1"/>
</dbReference>
<sequence length="308" mass="35300">SLIEPATRGDPESALKWTCKSTRRLSQELKQQGHSIGPTSVRALLHLLDYSLQANRKTREGIDHPDRDDQFFYINENVKKFLRSQQPAISVDTKKKEIVGDFSNAGREYRKKGSPLETRMHDFIDKTLGKAIPYGVYDIESNEGWVTIGIDHDTARFAANSIRRWWMEMGQNRFPRATRLLITADAGGSNGWRTRLWKVALQELANELEMNVTVCHFPPGTSKWNKIEHRLFSFITQNWRGKPLYDLETIVNLISNTTTEAGLTVKSAIDNTQYEKGIKVSNGELAAVAIRPHEFHGEWNYTIRKKKK</sequence>
<dbReference type="NCBIfam" id="NF033519">
    <property type="entry name" value="transpos_ISAzo13"/>
    <property type="match status" value="1"/>
</dbReference>
<organism evidence="1">
    <name type="scientific">marine sediment metagenome</name>
    <dbReference type="NCBI Taxonomy" id="412755"/>
    <lineage>
        <taxon>unclassified sequences</taxon>
        <taxon>metagenomes</taxon>
        <taxon>ecological metagenomes</taxon>
    </lineage>
</organism>
<dbReference type="EMBL" id="LAZR01048697">
    <property type="protein sequence ID" value="KKK91350.1"/>
    <property type="molecule type" value="Genomic_DNA"/>
</dbReference>
<evidence type="ECO:0000313" key="1">
    <source>
        <dbReference type="EMBL" id="KKK91350.1"/>
    </source>
</evidence>
<evidence type="ECO:0008006" key="2">
    <source>
        <dbReference type="Google" id="ProtNLM"/>
    </source>
</evidence>
<protein>
    <recommendedName>
        <fullName evidence="2">ISAzo13 family transposase</fullName>
    </recommendedName>
</protein>
<name>A0A0F8ZZT6_9ZZZZ</name>
<comment type="caution">
    <text evidence="1">The sequence shown here is derived from an EMBL/GenBank/DDBJ whole genome shotgun (WGS) entry which is preliminary data.</text>
</comment>
<dbReference type="AlphaFoldDB" id="A0A0F8ZZT6"/>
<gene>
    <name evidence="1" type="ORF">LCGC14_2713840</name>
</gene>
<reference evidence="1" key="1">
    <citation type="journal article" date="2015" name="Nature">
        <title>Complex archaea that bridge the gap between prokaryotes and eukaryotes.</title>
        <authorList>
            <person name="Spang A."/>
            <person name="Saw J.H."/>
            <person name="Jorgensen S.L."/>
            <person name="Zaremba-Niedzwiedzka K."/>
            <person name="Martijn J."/>
            <person name="Lind A.E."/>
            <person name="van Eijk R."/>
            <person name="Schleper C."/>
            <person name="Guy L."/>
            <person name="Ettema T.J."/>
        </authorList>
    </citation>
    <scope>NUCLEOTIDE SEQUENCE</scope>
</reference>
<proteinExistence type="predicted"/>
<dbReference type="InterPro" id="IPR011518">
    <property type="entry name" value="Transposase_36"/>
</dbReference>
<accession>A0A0F8ZZT6</accession>